<dbReference type="AlphaFoldDB" id="A0AAF5PHU5"/>
<feature type="compositionally biased region" description="Basic and acidic residues" evidence="1">
    <location>
        <begin position="57"/>
        <end position="66"/>
    </location>
</feature>
<dbReference type="Proteomes" id="UP000093561">
    <property type="component" value="Unassembled WGS sequence"/>
</dbReference>
<evidence type="ECO:0000313" key="2">
    <source>
        <dbReference type="Proteomes" id="UP000093561"/>
    </source>
</evidence>
<evidence type="ECO:0000256" key="1">
    <source>
        <dbReference type="SAM" id="MobiDB-lite"/>
    </source>
</evidence>
<name>A0AAF5PHU5_WUCBA</name>
<organism evidence="2 3">
    <name type="scientific">Wuchereria bancrofti</name>
    <dbReference type="NCBI Taxonomy" id="6293"/>
    <lineage>
        <taxon>Eukaryota</taxon>
        <taxon>Metazoa</taxon>
        <taxon>Ecdysozoa</taxon>
        <taxon>Nematoda</taxon>
        <taxon>Chromadorea</taxon>
        <taxon>Rhabditida</taxon>
        <taxon>Spirurina</taxon>
        <taxon>Spiruromorpha</taxon>
        <taxon>Filarioidea</taxon>
        <taxon>Onchocercidae</taxon>
        <taxon>Wuchereria</taxon>
    </lineage>
</organism>
<proteinExistence type="predicted"/>
<dbReference type="WBParaSite" id="mrna-Wban_00821">
    <property type="protein sequence ID" value="mrna-Wban_00821"/>
    <property type="gene ID" value="Wban_00821"/>
</dbReference>
<reference evidence="2" key="2">
    <citation type="journal article" date="2016" name="Mol. Ecol.">
        <title>Population genomics of the filarial nematode parasite Wuchereria bancrofti from mosquitoes.</title>
        <authorList>
            <person name="Small S.T."/>
            <person name="Reimer L.J."/>
            <person name="Tisch D.J."/>
            <person name="King C.L."/>
            <person name="Christensen B.M."/>
            <person name="Siba P.M."/>
            <person name="Kazura J.W."/>
            <person name="Serre D."/>
            <person name="Zimmerman P.A."/>
        </authorList>
    </citation>
    <scope>NUCLEOTIDE SEQUENCE</scope>
    <source>
        <strain evidence="2">pt0022</strain>
    </source>
</reference>
<reference evidence="3" key="3">
    <citation type="submission" date="2024-02" db="UniProtKB">
        <authorList>
            <consortium name="WormBaseParasite"/>
        </authorList>
    </citation>
    <scope>IDENTIFICATION</scope>
    <source>
        <strain evidence="3">pt0022</strain>
    </source>
</reference>
<feature type="compositionally biased region" description="Polar residues" evidence="1">
    <location>
        <begin position="30"/>
        <end position="51"/>
    </location>
</feature>
<protein>
    <submittedName>
        <fullName evidence="3">Uncharacterized protein</fullName>
    </submittedName>
</protein>
<evidence type="ECO:0000313" key="3">
    <source>
        <dbReference type="WBParaSite" id="mrna-Wban_00821"/>
    </source>
</evidence>
<feature type="region of interest" description="Disordered" evidence="1">
    <location>
        <begin position="24"/>
        <end position="66"/>
    </location>
</feature>
<reference evidence="2" key="1">
    <citation type="submission" date="2015-03" db="EMBL/GenBank/DDBJ databases">
        <title>Wuchereria bancrofti Genome Sequencing Papua New Guinea Strain.</title>
        <authorList>
            <person name="Small S.T."/>
            <person name="Serre D."/>
            <person name="Zimmerman P.A."/>
        </authorList>
    </citation>
    <scope>NUCLEOTIDE SEQUENCE [LARGE SCALE GENOMIC DNA]</scope>
    <source>
        <strain evidence="2">pt0022</strain>
    </source>
</reference>
<sequence length="141" mass="15725">MLTLIPKISIASFPDPHHQMEMVHTESKPFQKSSARQHPVQPQSYPPTSFATRRKREMSDNSTHRPFRRFDSLSASVDESPPPAAISHCCERRVPVQIITHFVSHISCAIFVLPFYDAPASLTPTCILFSHLAVATLMGSG</sequence>
<accession>A0AAF5PHU5</accession>